<evidence type="ECO:0000313" key="2">
    <source>
        <dbReference type="EMBL" id="TYA92097.1"/>
    </source>
</evidence>
<dbReference type="RefSeq" id="WP_148539703.1">
    <property type="nucleotide sequence ID" value="NZ_VSDQ01000163.1"/>
</dbReference>
<dbReference type="AlphaFoldDB" id="A0A5D0JBZ1"/>
<dbReference type="InterPro" id="IPR021428">
    <property type="entry name" value="DUF3078"/>
</dbReference>
<feature type="chain" id="PRO_5022998041" evidence="1">
    <location>
        <begin position="19"/>
        <end position="319"/>
    </location>
</feature>
<protein>
    <submittedName>
        <fullName evidence="2">DUF3078 domain-containing protein</fullName>
    </submittedName>
</protein>
<feature type="signal peptide" evidence="1">
    <location>
        <begin position="1"/>
        <end position="18"/>
    </location>
</feature>
<dbReference type="OrthoDB" id="1495718at2"/>
<evidence type="ECO:0000313" key="3">
    <source>
        <dbReference type="Proteomes" id="UP000323930"/>
    </source>
</evidence>
<dbReference type="Proteomes" id="UP000323930">
    <property type="component" value="Unassembled WGS sequence"/>
</dbReference>
<evidence type="ECO:0000256" key="1">
    <source>
        <dbReference type="SAM" id="SignalP"/>
    </source>
</evidence>
<gene>
    <name evidence="2" type="ORF">FUA24_01305</name>
</gene>
<sequence length="319" mass="36434">MKYILLTLVCFTFFFSNAQPDSLYLKEKPKKYDGPQWAKKNKATVDLSEVAFVNWNAGGSNSISGLVGLQSSRNYSDKYFTWRNNVVLRYGVNKQESRELRKTDDLIEFNSNMGYKPSVASNWYYSAKLNFRTQFANGYKYPNKDNPISRFMAPGYLFFGGGMEYGKKVDKLSAYFSPLTLKATFVLDEDLANSGAFGVDAAVLDADGNVITPGKRLRKELGILINNSYETKVAENINMQHQISLYTDYVNNFGNVDLDWRLDFDFKVNSFVRARFGSHLRYDDDVKTKKETDVPGEFEEEGAKIQWKQFLGIGFAVDF</sequence>
<proteinExistence type="predicted"/>
<dbReference type="Pfam" id="PF11276">
    <property type="entry name" value="DUF3078"/>
    <property type="match status" value="1"/>
</dbReference>
<organism evidence="2 3">
    <name type="scientific">Seonamhaeicola marinus</name>
    <dbReference type="NCBI Taxonomy" id="1912246"/>
    <lineage>
        <taxon>Bacteria</taxon>
        <taxon>Pseudomonadati</taxon>
        <taxon>Bacteroidota</taxon>
        <taxon>Flavobacteriia</taxon>
        <taxon>Flavobacteriales</taxon>
        <taxon>Flavobacteriaceae</taxon>
    </lineage>
</organism>
<reference evidence="2 3" key="1">
    <citation type="submission" date="2019-08" db="EMBL/GenBank/DDBJ databases">
        <title>Seonamhaeicola sediminis sp. nov., isolated from marine sediment.</title>
        <authorList>
            <person name="Cao W.R."/>
        </authorList>
    </citation>
    <scope>NUCLEOTIDE SEQUENCE [LARGE SCALE GENOMIC DNA]</scope>
    <source>
        <strain evidence="2 3">B011</strain>
    </source>
</reference>
<dbReference type="EMBL" id="VSDQ01000163">
    <property type="protein sequence ID" value="TYA92097.1"/>
    <property type="molecule type" value="Genomic_DNA"/>
</dbReference>
<keyword evidence="1" id="KW-0732">Signal</keyword>
<accession>A0A5D0JBZ1</accession>
<comment type="caution">
    <text evidence="2">The sequence shown here is derived from an EMBL/GenBank/DDBJ whole genome shotgun (WGS) entry which is preliminary data.</text>
</comment>
<keyword evidence="3" id="KW-1185">Reference proteome</keyword>
<name>A0A5D0JBZ1_9FLAO</name>